<feature type="signal peptide" evidence="1">
    <location>
        <begin position="1"/>
        <end position="16"/>
    </location>
</feature>
<evidence type="ECO:0000256" key="1">
    <source>
        <dbReference type="SAM" id="SignalP"/>
    </source>
</evidence>
<comment type="caution">
    <text evidence="2">The sequence shown here is derived from an EMBL/GenBank/DDBJ whole genome shotgun (WGS) entry which is preliminary data.</text>
</comment>
<evidence type="ECO:0000313" key="3">
    <source>
        <dbReference type="Proteomes" id="UP001651158"/>
    </source>
</evidence>
<keyword evidence="3" id="KW-1185">Reference proteome</keyword>
<organism evidence="2 3">
    <name type="scientific">Taenia crassiceps</name>
    <dbReference type="NCBI Taxonomy" id="6207"/>
    <lineage>
        <taxon>Eukaryota</taxon>
        <taxon>Metazoa</taxon>
        <taxon>Spiralia</taxon>
        <taxon>Lophotrochozoa</taxon>
        <taxon>Platyhelminthes</taxon>
        <taxon>Cestoda</taxon>
        <taxon>Eucestoda</taxon>
        <taxon>Cyclophyllidea</taxon>
        <taxon>Taeniidae</taxon>
        <taxon>Taenia</taxon>
    </lineage>
</organism>
<evidence type="ECO:0008006" key="4">
    <source>
        <dbReference type="Google" id="ProtNLM"/>
    </source>
</evidence>
<protein>
    <recommendedName>
        <fullName evidence="4">Secreted protein</fullName>
    </recommendedName>
</protein>
<dbReference type="Proteomes" id="UP001651158">
    <property type="component" value="Unassembled WGS sequence"/>
</dbReference>
<proteinExistence type="predicted"/>
<keyword evidence="1" id="KW-0732">Signal</keyword>
<sequence length="229" mass="24990">MHLLVVFLCLLAEGHRSTSSSSANGATDLVETLFDYLLSLVRLTLPEPMSMNTSPKGLINVENAKIYGLSSATRSCPVDLKVGSTSTADYFNGTLCIDLKDFFKVDAIFQINTIFYDFGPNPATLQLFDFKVNLDFTVTLPKIYHENSRALLKLDGAPIVEISRLEFIPPPDADGDDAFNFFTDLTGIISAGPIGGYIEMRIAQAIRMALEQVNKSVQKNVANLAKLGG</sequence>
<feature type="chain" id="PRO_5045558644" description="Secreted protein" evidence="1">
    <location>
        <begin position="17"/>
        <end position="229"/>
    </location>
</feature>
<reference evidence="2 3" key="1">
    <citation type="journal article" date="2022" name="Front. Cell. Infect. Microbiol.">
        <title>The Genomes of Two Strains of Taenia crassiceps the Animal Model for the Study of Human Cysticercosis.</title>
        <authorList>
            <person name="Bobes R.J."/>
            <person name="Estrada K."/>
            <person name="Rios-Valencia D.G."/>
            <person name="Calderon-Gallegos A."/>
            <person name="de la Torre P."/>
            <person name="Carrero J.C."/>
            <person name="Sanchez-Flores A."/>
            <person name="Laclette J.P."/>
        </authorList>
    </citation>
    <scope>NUCLEOTIDE SEQUENCE [LARGE SCALE GENOMIC DNA]</scope>
    <source>
        <strain evidence="2">WFUcys</strain>
    </source>
</reference>
<accession>A0ABR4QTA7</accession>
<evidence type="ECO:0000313" key="2">
    <source>
        <dbReference type="EMBL" id="KAL5112813.1"/>
    </source>
</evidence>
<dbReference type="EMBL" id="JAKROA010000001">
    <property type="protein sequence ID" value="KAL5112813.1"/>
    <property type="molecule type" value="Genomic_DNA"/>
</dbReference>
<gene>
    <name evidence="2" type="ORF">TcWFU_008798</name>
</gene>
<name>A0ABR4QTA7_9CEST</name>